<protein>
    <submittedName>
        <fullName evidence="2">Capsular polysaccharide synthesis protein</fullName>
    </submittedName>
</protein>
<dbReference type="InterPro" id="IPR051706">
    <property type="entry name" value="Glycosyltransferase_domain"/>
</dbReference>
<proteinExistence type="predicted"/>
<dbReference type="GO" id="GO:0000030">
    <property type="term" value="F:mannosyltransferase activity"/>
    <property type="evidence" value="ECO:0007669"/>
    <property type="project" value="TreeGrafter"/>
</dbReference>
<name>A0A1K1N9Z9_SELRU</name>
<dbReference type="PANTHER" id="PTHR32385">
    <property type="entry name" value="MANNOSYL PHOSPHORYLINOSITOL CERAMIDE SYNTHASE"/>
    <property type="match status" value="1"/>
</dbReference>
<dbReference type="Pfam" id="PF04488">
    <property type="entry name" value="Gly_transf_sug"/>
    <property type="match status" value="1"/>
</dbReference>
<organism evidence="2 3">
    <name type="scientific">Selenomonas ruminantium</name>
    <dbReference type="NCBI Taxonomy" id="971"/>
    <lineage>
        <taxon>Bacteria</taxon>
        <taxon>Bacillati</taxon>
        <taxon>Bacillota</taxon>
        <taxon>Negativicutes</taxon>
        <taxon>Selenomonadales</taxon>
        <taxon>Selenomonadaceae</taxon>
        <taxon>Selenomonas</taxon>
    </lineage>
</organism>
<keyword evidence="1" id="KW-0808">Transferase</keyword>
<dbReference type="Proteomes" id="UP000182958">
    <property type="component" value="Unassembled WGS sequence"/>
</dbReference>
<sequence>MIIRNGNFTEFFEHVRHKNIYIYGAGRNAQEFYDTYENDLNRLNVCAIIDNDDSKQNSETILNGRKLKVISEKEFIQLDLDVNNTTILITMGDFWEVLSSLESIPAFYKLSCYIYSLLKLEDSSKNLYEEMIPPGELKSSGDFVIPPVIHYCWFGYSEIPLMAKKCIESWKKFCPGFEIRFWNEKNYDIEKNSYMLAAYKDKKWAFVSDYVRVDVVNKYGGVYLDTDVEILRPIDMLLREKAYAGFEDASHVAFGLGFGSIANNPILDDLLKLYDNLHWDGGQTACPIFQSEVLVKHGLIRKNSFQRLDNMTILPVRYLSPMYFLSGRKNYFSESFSIHHYAGTWVNDNVKRWNKLKQIANYGCW</sequence>
<keyword evidence="3" id="KW-1185">Reference proteome</keyword>
<evidence type="ECO:0000256" key="1">
    <source>
        <dbReference type="ARBA" id="ARBA00022679"/>
    </source>
</evidence>
<dbReference type="SUPFAM" id="SSF53448">
    <property type="entry name" value="Nucleotide-diphospho-sugar transferases"/>
    <property type="match status" value="1"/>
</dbReference>
<gene>
    <name evidence="2" type="ORF">SAMN02910323_1294</name>
</gene>
<reference evidence="3" key="1">
    <citation type="submission" date="2016-11" db="EMBL/GenBank/DDBJ databases">
        <authorList>
            <person name="Varghese N."/>
            <person name="Submissions S."/>
        </authorList>
    </citation>
    <scope>NUCLEOTIDE SEQUENCE [LARGE SCALE GENOMIC DNA]</scope>
    <source>
        <strain evidence="3">C3</strain>
    </source>
</reference>
<evidence type="ECO:0000313" key="2">
    <source>
        <dbReference type="EMBL" id="SFW32113.1"/>
    </source>
</evidence>
<dbReference type="InterPro" id="IPR029044">
    <property type="entry name" value="Nucleotide-diphossugar_trans"/>
</dbReference>
<dbReference type="Gene3D" id="3.90.550.20">
    <property type="match status" value="1"/>
</dbReference>
<dbReference type="AlphaFoldDB" id="A0A1K1N9Z9"/>
<accession>A0A1K1N9Z9</accession>
<dbReference type="EMBL" id="FPJA01000005">
    <property type="protein sequence ID" value="SFW32113.1"/>
    <property type="molecule type" value="Genomic_DNA"/>
</dbReference>
<dbReference type="InterPro" id="IPR007577">
    <property type="entry name" value="GlycoTrfase_DXD_sugar-bd_CS"/>
</dbReference>
<dbReference type="PANTHER" id="PTHR32385:SF15">
    <property type="entry name" value="INOSITOL PHOSPHOCERAMIDE MANNOSYLTRANSFERASE 1"/>
    <property type="match status" value="1"/>
</dbReference>
<evidence type="ECO:0000313" key="3">
    <source>
        <dbReference type="Proteomes" id="UP000182958"/>
    </source>
</evidence>
<dbReference type="GO" id="GO:0016020">
    <property type="term" value="C:membrane"/>
    <property type="evidence" value="ECO:0007669"/>
    <property type="project" value="GOC"/>
</dbReference>
<dbReference type="GO" id="GO:0051999">
    <property type="term" value="P:mannosyl-inositol phosphorylceramide biosynthetic process"/>
    <property type="evidence" value="ECO:0007669"/>
    <property type="project" value="TreeGrafter"/>
</dbReference>
<dbReference type="RefSeq" id="WP_072305962.1">
    <property type="nucleotide sequence ID" value="NZ_FPJA01000005.1"/>
</dbReference>